<dbReference type="PRINTS" id="PR00038">
    <property type="entry name" value="HTHLUXR"/>
</dbReference>
<evidence type="ECO:0000313" key="6">
    <source>
        <dbReference type="EMBL" id="MFK3864570.1"/>
    </source>
</evidence>
<dbReference type="Gene3D" id="1.10.10.10">
    <property type="entry name" value="Winged helix-like DNA-binding domain superfamily/Winged helix DNA-binding domain"/>
    <property type="match status" value="1"/>
</dbReference>
<gene>
    <name evidence="6" type="ORF">ACI2JU_11925</name>
</gene>
<dbReference type="InterPro" id="IPR011006">
    <property type="entry name" value="CheY-like_superfamily"/>
</dbReference>
<dbReference type="InterPro" id="IPR016032">
    <property type="entry name" value="Sig_transdc_resp-reg_C-effctor"/>
</dbReference>
<evidence type="ECO:0000256" key="3">
    <source>
        <dbReference type="PROSITE-ProRule" id="PRU00169"/>
    </source>
</evidence>
<keyword evidence="1 3" id="KW-0597">Phosphoprotein</keyword>
<dbReference type="SMART" id="SM00421">
    <property type="entry name" value="HTH_LUXR"/>
    <property type="match status" value="1"/>
</dbReference>
<proteinExistence type="predicted"/>
<dbReference type="CDD" id="cd06170">
    <property type="entry name" value="LuxR_C_like"/>
    <property type="match status" value="1"/>
</dbReference>
<evidence type="ECO:0000256" key="1">
    <source>
        <dbReference type="ARBA" id="ARBA00022553"/>
    </source>
</evidence>
<dbReference type="Pfam" id="PF00072">
    <property type="entry name" value="Response_reg"/>
    <property type="match status" value="1"/>
</dbReference>
<sequence>MSIRKNVLIIDDHPMVGATITATLKESPLIADTFSVSDPKDALALMKLHYIELLILDIELGNTDGFSLYRRALLNGYNGKVLFLTAKQANHCVRTATKLGAQGVINKSENLENISLAIESVLRGRIYFPHDECQCNDQDLDQILTEREFTVMGYLVKGLSNKQIGEKLFISNKTVSTYKTKIFEKLGVDSVILYGLPVFCQRSIY</sequence>
<dbReference type="CDD" id="cd17535">
    <property type="entry name" value="REC_NarL-like"/>
    <property type="match status" value="1"/>
</dbReference>
<dbReference type="SUPFAM" id="SSF46894">
    <property type="entry name" value="C-terminal effector domain of the bipartite response regulators"/>
    <property type="match status" value="1"/>
</dbReference>
<feature type="modified residue" description="4-aspartylphosphate" evidence="3">
    <location>
        <position position="57"/>
    </location>
</feature>
<comment type="caution">
    <text evidence="6">The sequence shown here is derived from an EMBL/GenBank/DDBJ whole genome shotgun (WGS) entry which is preliminary data.</text>
</comment>
<dbReference type="EMBL" id="JBJDOT010000014">
    <property type="protein sequence ID" value="MFK3864570.1"/>
    <property type="molecule type" value="Genomic_DNA"/>
</dbReference>
<name>A0ABW8KXP0_9GAMM</name>
<reference evidence="6 7" key="1">
    <citation type="submission" date="2024-11" db="EMBL/GenBank/DDBJ databases">
        <title>The Natural Products Discovery Center: Release of the First 8490 Sequenced Strains for Exploring Actinobacteria Biosynthetic Diversity.</title>
        <authorList>
            <person name="Kalkreuter E."/>
            <person name="Kautsar S.A."/>
            <person name="Yang D."/>
            <person name="Bader C.D."/>
            <person name="Teijaro C.N."/>
            <person name="Fluegel L."/>
            <person name="Davis C.M."/>
            <person name="Simpson J.R."/>
            <person name="Lauterbach L."/>
            <person name="Steele A.D."/>
            <person name="Gui C."/>
            <person name="Meng S."/>
            <person name="Li G."/>
            <person name="Viehrig K."/>
            <person name="Ye F."/>
            <person name="Su P."/>
            <person name="Kiefer A.F."/>
            <person name="Nichols A."/>
            <person name="Cepeda A.J."/>
            <person name="Yan W."/>
            <person name="Fan B."/>
            <person name="Jiang Y."/>
            <person name="Adhikari A."/>
            <person name="Zheng C.-J."/>
            <person name="Schuster L."/>
            <person name="Cowan T.M."/>
            <person name="Smanski M.J."/>
            <person name="Chevrette M.G."/>
            <person name="De Carvalho L.P.S."/>
            <person name="Shen B."/>
        </authorList>
    </citation>
    <scope>NUCLEOTIDE SEQUENCE [LARGE SCALE GENOMIC DNA]</scope>
    <source>
        <strain evidence="6 7">NPDC078403</strain>
    </source>
</reference>
<keyword evidence="7" id="KW-1185">Reference proteome</keyword>
<organism evidence="6 7">
    <name type="scientific">Pseudoalteromonas rhizosphaerae</name>
    <dbReference type="NCBI Taxonomy" id="2518973"/>
    <lineage>
        <taxon>Bacteria</taxon>
        <taxon>Pseudomonadati</taxon>
        <taxon>Pseudomonadota</taxon>
        <taxon>Gammaproteobacteria</taxon>
        <taxon>Alteromonadales</taxon>
        <taxon>Pseudoalteromonadaceae</taxon>
        <taxon>Pseudoalteromonas</taxon>
    </lineage>
</organism>
<dbReference type="RefSeq" id="WP_404675516.1">
    <property type="nucleotide sequence ID" value="NZ_JBJDOT010000014.1"/>
</dbReference>
<dbReference type="SMART" id="SM00448">
    <property type="entry name" value="REC"/>
    <property type="match status" value="1"/>
</dbReference>
<dbReference type="SUPFAM" id="SSF52172">
    <property type="entry name" value="CheY-like"/>
    <property type="match status" value="1"/>
</dbReference>
<dbReference type="Proteomes" id="UP001620262">
    <property type="component" value="Unassembled WGS sequence"/>
</dbReference>
<feature type="domain" description="Response regulatory" evidence="5">
    <location>
        <begin position="6"/>
        <end position="122"/>
    </location>
</feature>
<dbReference type="InterPro" id="IPR051015">
    <property type="entry name" value="EvgA-like"/>
</dbReference>
<dbReference type="Gene3D" id="3.40.50.2300">
    <property type="match status" value="1"/>
</dbReference>
<dbReference type="PANTHER" id="PTHR45566">
    <property type="entry name" value="HTH-TYPE TRANSCRIPTIONAL REGULATOR YHJB-RELATED"/>
    <property type="match status" value="1"/>
</dbReference>
<feature type="domain" description="HTH luxR-type" evidence="4">
    <location>
        <begin position="137"/>
        <end position="202"/>
    </location>
</feature>
<evidence type="ECO:0000256" key="2">
    <source>
        <dbReference type="ARBA" id="ARBA00023125"/>
    </source>
</evidence>
<dbReference type="PROSITE" id="PS50043">
    <property type="entry name" value="HTH_LUXR_2"/>
    <property type="match status" value="1"/>
</dbReference>
<evidence type="ECO:0000313" key="7">
    <source>
        <dbReference type="Proteomes" id="UP001620262"/>
    </source>
</evidence>
<protein>
    <submittedName>
        <fullName evidence="6">LuxR C-terminal-related transcriptional regulator</fullName>
    </submittedName>
</protein>
<evidence type="ECO:0000259" key="5">
    <source>
        <dbReference type="PROSITE" id="PS50110"/>
    </source>
</evidence>
<dbReference type="InterPro" id="IPR036388">
    <property type="entry name" value="WH-like_DNA-bd_sf"/>
</dbReference>
<evidence type="ECO:0000259" key="4">
    <source>
        <dbReference type="PROSITE" id="PS50043"/>
    </source>
</evidence>
<dbReference type="InterPro" id="IPR000792">
    <property type="entry name" value="Tscrpt_reg_LuxR_C"/>
</dbReference>
<dbReference type="InterPro" id="IPR001789">
    <property type="entry name" value="Sig_transdc_resp-reg_receiver"/>
</dbReference>
<dbReference type="Pfam" id="PF00196">
    <property type="entry name" value="GerE"/>
    <property type="match status" value="1"/>
</dbReference>
<accession>A0ABW8KXP0</accession>
<dbReference type="InterPro" id="IPR058245">
    <property type="entry name" value="NreC/VraR/RcsB-like_REC"/>
</dbReference>
<dbReference type="PROSITE" id="PS50110">
    <property type="entry name" value="RESPONSE_REGULATORY"/>
    <property type="match status" value="1"/>
</dbReference>
<keyword evidence="2" id="KW-0238">DNA-binding</keyword>
<dbReference type="PANTHER" id="PTHR45566:SF1">
    <property type="entry name" value="HTH-TYPE TRANSCRIPTIONAL REGULATOR YHJB-RELATED"/>
    <property type="match status" value="1"/>
</dbReference>